<dbReference type="GO" id="GO:0003677">
    <property type="term" value="F:DNA binding"/>
    <property type="evidence" value="ECO:0007669"/>
    <property type="project" value="UniProtKB-KW"/>
</dbReference>
<evidence type="ECO:0000313" key="5">
    <source>
        <dbReference type="EMBL" id="MBB4967005.1"/>
    </source>
</evidence>
<comment type="caution">
    <text evidence="5">The sequence shown here is derived from an EMBL/GenBank/DDBJ whole genome shotgun (WGS) entry which is preliminary data.</text>
</comment>
<dbReference type="InterPro" id="IPR028978">
    <property type="entry name" value="Chorismate_lyase_/UTRA_dom_sf"/>
</dbReference>
<dbReference type="InterPro" id="IPR000524">
    <property type="entry name" value="Tscrpt_reg_HTH_GntR"/>
</dbReference>
<keyword evidence="2" id="KW-0238">DNA-binding</keyword>
<evidence type="ECO:0000256" key="2">
    <source>
        <dbReference type="ARBA" id="ARBA00023125"/>
    </source>
</evidence>
<dbReference type="CDD" id="cd07377">
    <property type="entry name" value="WHTH_GntR"/>
    <property type="match status" value="1"/>
</dbReference>
<dbReference type="Pfam" id="PF07702">
    <property type="entry name" value="UTRA"/>
    <property type="match status" value="1"/>
</dbReference>
<dbReference type="SMART" id="SM00866">
    <property type="entry name" value="UTRA"/>
    <property type="match status" value="1"/>
</dbReference>
<dbReference type="PRINTS" id="PR00035">
    <property type="entry name" value="HTHGNTR"/>
</dbReference>
<dbReference type="SMART" id="SM00345">
    <property type="entry name" value="HTH_GNTR"/>
    <property type="match status" value="1"/>
</dbReference>
<evidence type="ECO:0000256" key="3">
    <source>
        <dbReference type="ARBA" id="ARBA00023163"/>
    </source>
</evidence>
<dbReference type="PANTHER" id="PTHR44846">
    <property type="entry name" value="MANNOSYL-D-GLYCERATE TRANSPORT/METABOLISM SYSTEM REPRESSOR MNGR-RELATED"/>
    <property type="match status" value="1"/>
</dbReference>
<proteinExistence type="predicted"/>
<dbReference type="AlphaFoldDB" id="A0A7W7T827"/>
<evidence type="ECO:0000256" key="1">
    <source>
        <dbReference type="ARBA" id="ARBA00023015"/>
    </source>
</evidence>
<accession>A0A7W7T827</accession>
<dbReference type="InterPro" id="IPR011663">
    <property type="entry name" value="UTRA"/>
</dbReference>
<evidence type="ECO:0000313" key="6">
    <source>
        <dbReference type="Proteomes" id="UP000542674"/>
    </source>
</evidence>
<dbReference type="InterPro" id="IPR050679">
    <property type="entry name" value="Bact_HTH_transcr_reg"/>
</dbReference>
<dbReference type="EMBL" id="JACHJS010000001">
    <property type="protein sequence ID" value="MBB4967005.1"/>
    <property type="molecule type" value="Genomic_DNA"/>
</dbReference>
<evidence type="ECO:0000259" key="4">
    <source>
        <dbReference type="PROSITE" id="PS50949"/>
    </source>
</evidence>
<dbReference type="PROSITE" id="PS50949">
    <property type="entry name" value="HTH_GNTR"/>
    <property type="match status" value="1"/>
</dbReference>
<sequence>MPRTKHELPAAITLPTTLVLGAPKGGQLRRFLESLVAELGPGVLLPSERVLAQRYGVARMTVRQELDRLAAEGVVVRRPRHGTFVAEPARAAVDLVASFTDHARGLGLTPGARVLCARVEPADEPVAGRLGLAPGSPVLLLVRLRTADDVPMALERTCLSVERFPGIEAVDWTDRSLYAELTRRWDVRVAGSDTRISAVLPAPDEAATLGIGCTQPCFVIEGVPRDTTGFAVESGRSVYRADRYEVVTRVRP</sequence>
<dbReference type="SUPFAM" id="SSF64288">
    <property type="entry name" value="Chorismate lyase-like"/>
    <property type="match status" value="1"/>
</dbReference>
<protein>
    <submittedName>
        <fullName evidence="5">GntR family transcriptional regulator</fullName>
    </submittedName>
</protein>
<dbReference type="SUPFAM" id="SSF46785">
    <property type="entry name" value="Winged helix' DNA-binding domain"/>
    <property type="match status" value="1"/>
</dbReference>
<dbReference type="GO" id="GO:0003700">
    <property type="term" value="F:DNA-binding transcription factor activity"/>
    <property type="evidence" value="ECO:0007669"/>
    <property type="project" value="InterPro"/>
</dbReference>
<dbReference type="InterPro" id="IPR036390">
    <property type="entry name" value="WH_DNA-bd_sf"/>
</dbReference>
<dbReference type="RefSeq" id="WP_184671357.1">
    <property type="nucleotide sequence ID" value="NZ_BAABAI010000037.1"/>
</dbReference>
<gene>
    <name evidence="5" type="ORF">F4559_004364</name>
</gene>
<name>A0A7W7T827_9PSEU</name>
<keyword evidence="6" id="KW-1185">Reference proteome</keyword>
<dbReference type="Proteomes" id="UP000542674">
    <property type="component" value="Unassembled WGS sequence"/>
</dbReference>
<dbReference type="InterPro" id="IPR036388">
    <property type="entry name" value="WH-like_DNA-bd_sf"/>
</dbReference>
<reference evidence="5 6" key="1">
    <citation type="submission" date="2020-08" db="EMBL/GenBank/DDBJ databases">
        <title>Sequencing the genomes of 1000 actinobacteria strains.</title>
        <authorList>
            <person name="Klenk H.-P."/>
        </authorList>
    </citation>
    <scope>NUCLEOTIDE SEQUENCE [LARGE SCALE GENOMIC DNA]</scope>
    <source>
        <strain evidence="5 6">DSM 45084</strain>
    </source>
</reference>
<feature type="domain" description="HTH gntR-type" evidence="4">
    <location>
        <begin position="22"/>
        <end position="88"/>
    </location>
</feature>
<organism evidence="5 6">
    <name type="scientific">Saccharothrix violaceirubra</name>
    <dbReference type="NCBI Taxonomy" id="413306"/>
    <lineage>
        <taxon>Bacteria</taxon>
        <taxon>Bacillati</taxon>
        <taxon>Actinomycetota</taxon>
        <taxon>Actinomycetes</taxon>
        <taxon>Pseudonocardiales</taxon>
        <taxon>Pseudonocardiaceae</taxon>
        <taxon>Saccharothrix</taxon>
    </lineage>
</organism>
<dbReference type="Gene3D" id="1.10.10.10">
    <property type="entry name" value="Winged helix-like DNA-binding domain superfamily/Winged helix DNA-binding domain"/>
    <property type="match status" value="1"/>
</dbReference>
<keyword evidence="1" id="KW-0805">Transcription regulation</keyword>
<dbReference type="Gene3D" id="3.40.1410.10">
    <property type="entry name" value="Chorismate lyase-like"/>
    <property type="match status" value="1"/>
</dbReference>
<keyword evidence="3" id="KW-0804">Transcription</keyword>
<dbReference type="Pfam" id="PF00392">
    <property type="entry name" value="GntR"/>
    <property type="match status" value="1"/>
</dbReference>